<dbReference type="Pfam" id="PF03629">
    <property type="entry name" value="SASA"/>
    <property type="match status" value="1"/>
</dbReference>
<dbReference type="GO" id="GO:0005975">
    <property type="term" value="P:carbohydrate metabolic process"/>
    <property type="evidence" value="ECO:0007669"/>
    <property type="project" value="TreeGrafter"/>
</dbReference>
<dbReference type="GO" id="GO:0001681">
    <property type="term" value="F:sialate O-acetylesterase activity"/>
    <property type="evidence" value="ECO:0007669"/>
    <property type="project" value="InterPro"/>
</dbReference>
<keyword evidence="1" id="KW-0378">Hydrolase</keyword>
<organism evidence="3 4">
    <name type="scientific">Ruminococcus flavefaciens</name>
    <dbReference type="NCBI Taxonomy" id="1265"/>
    <lineage>
        <taxon>Bacteria</taxon>
        <taxon>Bacillati</taxon>
        <taxon>Bacillota</taxon>
        <taxon>Clostridia</taxon>
        <taxon>Eubacteriales</taxon>
        <taxon>Oscillospiraceae</taxon>
        <taxon>Ruminococcus</taxon>
    </lineage>
</organism>
<evidence type="ECO:0000313" key="3">
    <source>
        <dbReference type="EMBL" id="SFW28468.1"/>
    </source>
</evidence>
<dbReference type="InterPro" id="IPR039329">
    <property type="entry name" value="SIAE"/>
</dbReference>
<dbReference type="InterPro" id="IPR036514">
    <property type="entry name" value="SGNH_hydro_sf"/>
</dbReference>
<evidence type="ECO:0000256" key="1">
    <source>
        <dbReference type="ARBA" id="ARBA00022801"/>
    </source>
</evidence>
<dbReference type="InterPro" id="IPR005181">
    <property type="entry name" value="SASA"/>
</dbReference>
<feature type="domain" description="Sialate O-acetylesterase" evidence="2">
    <location>
        <begin position="273"/>
        <end position="386"/>
    </location>
</feature>
<name>A0A1K1MZ49_RUMFL</name>
<evidence type="ECO:0000313" key="4">
    <source>
        <dbReference type="Proteomes" id="UP000183461"/>
    </source>
</evidence>
<protein>
    <submittedName>
        <fullName evidence="3">Sialate O-acetylesterase</fullName>
    </submittedName>
</protein>
<accession>A0A1K1MZ49</accession>
<reference evidence="3 4" key="1">
    <citation type="submission" date="2016-11" db="EMBL/GenBank/DDBJ databases">
        <authorList>
            <person name="Jaros S."/>
            <person name="Januszkiewicz K."/>
            <person name="Wedrychowicz H."/>
        </authorList>
    </citation>
    <scope>NUCLEOTIDE SEQUENCE [LARGE SCALE GENOMIC DNA]</scope>
    <source>
        <strain evidence="3 4">YL228</strain>
    </source>
</reference>
<dbReference type="EMBL" id="FPIP01000003">
    <property type="protein sequence ID" value="SFW28468.1"/>
    <property type="molecule type" value="Genomic_DNA"/>
</dbReference>
<dbReference type="RefSeq" id="WP_072299863.1">
    <property type="nucleotide sequence ID" value="NZ_FPIP01000003.1"/>
</dbReference>
<dbReference type="AlphaFoldDB" id="A0A1K1MZ49"/>
<dbReference type="Proteomes" id="UP000183461">
    <property type="component" value="Unassembled WGS sequence"/>
</dbReference>
<gene>
    <name evidence="3" type="ORF">SAMN02910280_1540</name>
</gene>
<sequence>MKAAAVFSDNMVLQRNRNIRVFGTCSKNEKIITVRIPELESFARAVVKDGRWEAVLPPRKEYSSCTLEISCGAVKKVFHNVAIGEVWLAGGQSNMEFELQHERKGAAALASCYSENVRFYYTPKCSILGDELEQAEKESCWRTPSPDNAKAWSAVGYYFARELSRRLGVTVGIIGCNWGGSSASAWISRDYLSCDKRLSPYLDEYDEAIKGKSDEEMIAEYDEYSTYQWAWEQRMIKFCAENPGAKWDEVLKNCGENRYPGPHSIKNPMRPCGLHETMVKRIAPYTLAGVLWYQGESDDHRPNTYEVLLKLLIENWRDLWKDKELPFMIVQLPMFRYIDDPDTKSWALIREAQENVFKSVKNTGLAVCLDCGELNNIHPTDKSQVAHRLYLQAMSEVYEVITRRDSLPPMYDNFEVIGNAMLIHLTNCEMGLGGKDEHCLDGFEIAGEDGVYYPAKATVRLPYIELRSDKVKMPAAARYKWTNYADVGLFGINDLPLPPFRTDKY</sequence>
<proteinExistence type="predicted"/>
<dbReference type="PANTHER" id="PTHR22901">
    <property type="entry name" value="SIALATE O-ACETYLESTERASE"/>
    <property type="match status" value="1"/>
</dbReference>
<evidence type="ECO:0000259" key="2">
    <source>
        <dbReference type="Pfam" id="PF03629"/>
    </source>
</evidence>
<dbReference type="SUPFAM" id="SSF52266">
    <property type="entry name" value="SGNH hydrolase"/>
    <property type="match status" value="1"/>
</dbReference>
<dbReference type="PANTHER" id="PTHR22901:SF0">
    <property type="entry name" value="SIALATE O-ACETYLESTERASE"/>
    <property type="match status" value="1"/>
</dbReference>
<dbReference type="Gene3D" id="3.40.50.1110">
    <property type="entry name" value="SGNH hydrolase"/>
    <property type="match status" value="1"/>
</dbReference>